<evidence type="ECO:0000256" key="1">
    <source>
        <dbReference type="ARBA" id="ARBA00022485"/>
    </source>
</evidence>
<dbReference type="AlphaFoldDB" id="A0A5J5IE10"/>
<dbReference type="InterPro" id="IPR039650">
    <property type="entry name" value="HdrA-like"/>
</dbReference>
<dbReference type="SUPFAM" id="SSF51905">
    <property type="entry name" value="FAD/NAD(P)-binding domain"/>
    <property type="match status" value="1"/>
</dbReference>
<dbReference type="GO" id="GO:0046872">
    <property type="term" value="F:metal ion binding"/>
    <property type="evidence" value="ECO:0007669"/>
    <property type="project" value="UniProtKB-KW"/>
</dbReference>
<dbReference type="RefSeq" id="WP_150416304.1">
    <property type="nucleotide sequence ID" value="NZ_VYQF01000007.1"/>
</dbReference>
<reference evidence="6 7" key="1">
    <citation type="submission" date="2019-09" db="EMBL/GenBank/DDBJ databases">
        <title>Draft genome sequence of Ginsengibacter sp. BR5-29.</title>
        <authorList>
            <person name="Im W.-T."/>
        </authorList>
    </citation>
    <scope>NUCLEOTIDE SEQUENCE [LARGE SCALE GENOMIC DNA]</scope>
    <source>
        <strain evidence="6 7">BR5-29</strain>
    </source>
</reference>
<evidence type="ECO:0000256" key="3">
    <source>
        <dbReference type="ARBA" id="ARBA00023002"/>
    </source>
</evidence>
<accession>A0A5J5IE10</accession>
<name>A0A5J5IE10_9BACT</name>
<proteinExistence type="predicted"/>
<dbReference type="PANTHER" id="PTHR43498:SF1">
    <property type="entry name" value="COB--COM HETERODISULFIDE REDUCTASE IRON-SULFUR SUBUNIT A"/>
    <property type="match status" value="1"/>
</dbReference>
<keyword evidence="2" id="KW-0479">Metal-binding</keyword>
<dbReference type="Pfam" id="PF12831">
    <property type="entry name" value="FAD_oxidored"/>
    <property type="match status" value="1"/>
</dbReference>
<gene>
    <name evidence="6" type="ORF">FW778_18260</name>
</gene>
<organism evidence="6 7">
    <name type="scientific">Ginsengibacter hankyongi</name>
    <dbReference type="NCBI Taxonomy" id="2607284"/>
    <lineage>
        <taxon>Bacteria</taxon>
        <taxon>Pseudomonadati</taxon>
        <taxon>Bacteroidota</taxon>
        <taxon>Chitinophagia</taxon>
        <taxon>Chitinophagales</taxon>
        <taxon>Chitinophagaceae</taxon>
        <taxon>Ginsengibacter</taxon>
    </lineage>
</organism>
<evidence type="ECO:0000256" key="2">
    <source>
        <dbReference type="ARBA" id="ARBA00022723"/>
    </source>
</evidence>
<keyword evidence="1" id="KW-0004">4Fe-4S</keyword>
<dbReference type="EMBL" id="VYQF01000007">
    <property type="protein sequence ID" value="KAA9036562.1"/>
    <property type="molecule type" value="Genomic_DNA"/>
</dbReference>
<protein>
    <submittedName>
        <fullName evidence="6">FAD-dependent oxidoreductase</fullName>
    </submittedName>
</protein>
<evidence type="ECO:0000313" key="6">
    <source>
        <dbReference type="EMBL" id="KAA9036562.1"/>
    </source>
</evidence>
<dbReference type="GO" id="GO:0051539">
    <property type="term" value="F:4 iron, 4 sulfur cluster binding"/>
    <property type="evidence" value="ECO:0007669"/>
    <property type="project" value="UniProtKB-KW"/>
</dbReference>
<dbReference type="PANTHER" id="PTHR43498">
    <property type="entry name" value="FERREDOXIN:COB-COM HETERODISULFIDE REDUCTASE SUBUNIT A"/>
    <property type="match status" value="1"/>
</dbReference>
<evidence type="ECO:0000256" key="5">
    <source>
        <dbReference type="ARBA" id="ARBA00023014"/>
    </source>
</evidence>
<dbReference type="InterPro" id="IPR036188">
    <property type="entry name" value="FAD/NAD-bd_sf"/>
</dbReference>
<keyword evidence="3" id="KW-0560">Oxidoreductase</keyword>
<keyword evidence="7" id="KW-1185">Reference proteome</keyword>
<keyword evidence="5" id="KW-0411">Iron-sulfur</keyword>
<sequence>MKKIINNSVILLLLFVTKEGQAQKIHKAYDVVIYGATSAGVMAAVAAKQNGTSVMLLSPETHIGGLTSNGLGWTDIGNQTHQKTIGGLTLNFFHRIHRYYQNAKAWNQETLANYREKVTNSIYELTDSLMWTFEPHVAEKVFNNFIRENKITMKLNQWLDRQHGVKKENGKIVSITMLNGDTYSGKVFIDATYEGDLMAAAGVSYTIGREPNSKYGETINGIETQLTKGNNLPRGIDPYLQKGNATSGLLPGINADAGGKDGEGDKKIQAYCYRVCLTDATLNRVMVAKPANYKKEDFELIIRAAQKGVKTFWKLSPLPNRKTDSNNDGGVSMDYIGMNYDYPEASYLERKKMDEAHLYWTKGLIWTVQHDPGIPADVQKKYASWGLAKDEFKENEHMPYKLYVREARRMVSDFVMSESYLKGDKTVPESIAMGNYNMDSHNVQRHVTAEGDVQNEGDVQIAVEQPYPISYKAIIPNVKECTNLLVPVCLSASHIAYGSIRMEPVFMMLGQSSGIAASIAVKNRKDVEDINYTELEKKLLSSGQILSHSQK</sequence>
<keyword evidence="4" id="KW-0408">Iron</keyword>
<dbReference type="Proteomes" id="UP000326903">
    <property type="component" value="Unassembled WGS sequence"/>
</dbReference>
<evidence type="ECO:0000313" key="7">
    <source>
        <dbReference type="Proteomes" id="UP000326903"/>
    </source>
</evidence>
<comment type="caution">
    <text evidence="6">The sequence shown here is derived from an EMBL/GenBank/DDBJ whole genome shotgun (WGS) entry which is preliminary data.</text>
</comment>
<evidence type="ECO:0000256" key="4">
    <source>
        <dbReference type="ARBA" id="ARBA00023004"/>
    </source>
</evidence>
<dbReference type="Gene3D" id="3.50.50.60">
    <property type="entry name" value="FAD/NAD(P)-binding domain"/>
    <property type="match status" value="1"/>
</dbReference>
<dbReference type="GO" id="GO:0016491">
    <property type="term" value="F:oxidoreductase activity"/>
    <property type="evidence" value="ECO:0007669"/>
    <property type="project" value="UniProtKB-KW"/>
</dbReference>